<proteinExistence type="predicted"/>
<evidence type="ECO:0000313" key="2">
    <source>
        <dbReference type="Proteomes" id="UP000323000"/>
    </source>
</evidence>
<protein>
    <submittedName>
        <fullName evidence="1">Uncharacterized protein</fullName>
    </submittedName>
</protein>
<evidence type="ECO:0000313" key="1">
    <source>
        <dbReference type="EMBL" id="TXG55478.1"/>
    </source>
</evidence>
<comment type="caution">
    <text evidence="1">The sequence shown here is derived from an EMBL/GenBank/DDBJ whole genome shotgun (WGS) entry which is preliminary data.</text>
</comment>
<dbReference type="OrthoDB" id="1857384at2759"/>
<accession>A0A5C7HFH2</accession>
<dbReference type="Proteomes" id="UP000323000">
    <property type="component" value="Chromosome 9"/>
</dbReference>
<organism evidence="1 2">
    <name type="scientific">Acer yangbiense</name>
    <dbReference type="NCBI Taxonomy" id="1000413"/>
    <lineage>
        <taxon>Eukaryota</taxon>
        <taxon>Viridiplantae</taxon>
        <taxon>Streptophyta</taxon>
        <taxon>Embryophyta</taxon>
        <taxon>Tracheophyta</taxon>
        <taxon>Spermatophyta</taxon>
        <taxon>Magnoliopsida</taxon>
        <taxon>eudicotyledons</taxon>
        <taxon>Gunneridae</taxon>
        <taxon>Pentapetalae</taxon>
        <taxon>rosids</taxon>
        <taxon>malvids</taxon>
        <taxon>Sapindales</taxon>
        <taxon>Sapindaceae</taxon>
        <taxon>Hippocastanoideae</taxon>
        <taxon>Acereae</taxon>
        <taxon>Acer</taxon>
    </lineage>
</organism>
<keyword evidence="2" id="KW-1185">Reference proteome</keyword>
<name>A0A5C7HFH2_9ROSI</name>
<reference evidence="2" key="1">
    <citation type="journal article" date="2019" name="Gigascience">
        <title>De novo genome assembly of the endangered Acer yangbiense, a plant species with extremely small populations endemic to Yunnan Province, China.</title>
        <authorList>
            <person name="Yang J."/>
            <person name="Wariss H.M."/>
            <person name="Tao L."/>
            <person name="Zhang R."/>
            <person name="Yun Q."/>
            <person name="Hollingsworth P."/>
            <person name="Dao Z."/>
            <person name="Luo G."/>
            <person name="Guo H."/>
            <person name="Ma Y."/>
            <person name="Sun W."/>
        </authorList>
    </citation>
    <scope>NUCLEOTIDE SEQUENCE [LARGE SCALE GENOMIC DNA]</scope>
    <source>
        <strain evidence="2">cv. Malutang</strain>
    </source>
</reference>
<sequence length="149" mass="16151">MFRMLAVMRRNLQNVRKSPKVADENMMLGAGGAGANVIINNNGAEVPILVHEIHTRARGGGWNAFSVIYSVVRAPLSIISCFSQPHVNGADGVWVSGGEFAQISEMNHLMASSGQTVVADSTANFDSIERRRHKTELDSRGNCLFALII</sequence>
<dbReference type="PANTHER" id="PTHR48165:SF1">
    <property type="entry name" value="TRANSMEMBRANE PROTEIN"/>
    <property type="match status" value="1"/>
</dbReference>
<dbReference type="PANTHER" id="PTHR48165">
    <property type="entry name" value="BNAC03G44900D PROTEIN"/>
    <property type="match status" value="1"/>
</dbReference>
<dbReference type="EMBL" id="VAHF01000009">
    <property type="protein sequence ID" value="TXG55478.1"/>
    <property type="molecule type" value="Genomic_DNA"/>
</dbReference>
<dbReference type="AlphaFoldDB" id="A0A5C7HFH2"/>
<gene>
    <name evidence="1" type="ORF">EZV62_020734</name>
</gene>